<feature type="region of interest" description="Disordered" evidence="1">
    <location>
        <begin position="228"/>
        <end position="259"/>
    </location>
</feature>
<dbReference type="AlphaFoldDB" id="A0A4Q1BN88"/>
<feature type="transmembrane region" description="Helical" evidence="2">
    <location>
        <begin position="141"/>
        <end position="162"/>
    </location>
</feature>
<feature type="transmembrane region" description="Helical" evidence="2">
    <location>
        <begin position="114"/>
        <end position="135"/>
    </location>
</feature>
<evidence type="ECO:0000256" key="2">
    <source>
        <dbReference type="SAM" id="Phobius"/>
    </source>
</evidence>
<keyword evidence="4" id="KW-1185">Reference proteome</keyword>
<dbReference type="OrthoDB" id="2595940at2759"/>
<keyword evidence="2" id="KW-0472">Membrane</keyword>
<dbReference type="Pfam" id="PF16015">
    <property type="entry name" value="Promethin"/>
    <property type="match status" value="1"/>
</dbReference>
<feature type="transmembrane region" description="Helical" evidence="2">
    <location>
        <begin position="85"/>
        <end position="107"/>
    </location>
</feature>
<name>A0A4Q1BN88_TREME</name>
<dbReference type="STRING" id="5217.A0A4Q1BN88"/>
<reference evidence="3 4" key="1">
    <citation type="submission" date="2016-06" db="EMBL/GenBank/DDBJ databases">
        <title>Evolution of pathogenesis and genome organization in the Tremellales.</title>
        <authorList>
            <person name="Cuomo C."/>
            <person name="Litvintseva A."/>
            <person name="Heitman J."/>
            <person name="Chen Y."/>
            <person name="Sun S."/>
            <person name="Springer D."/>
            <person name="Dromer F."/>
            <person name="Young S."/>
            <person name="Zeng Q."/>
            <person name="Chapman S."/>
            <person name="Gujja S."/>
            <person name="Saif S."/>
            <person name="Birren B."/>
        </authorList>
    </citation>
    <scope>NUCLEOTIDE SEQUENCE [LARGE SCALE GENOMIC DNA]</scope>
    <source>
        <strain evidence="3 4">ATCC 28783</strain>
    </source>
</reference>
<dbReference type="EMBL" id="SDIL01000033">
    <property type="protein sequence ID" value="RXK39319.1"/>
    <property type="molecule type" value="Genomic_DNA"/>
</dbReference>
<accession>A0A4Q1BN88</accession>
<keyword evidence="2" id="KW-0812">Transmembrane</keyword>
<sequence>MEAGYDDQDSDIVKISPASSDISTDPAHLSEGTNMSTDSKPRVERDVHKVVEETVRKVRAQSDRLQAAAMPYADTARNFAETQPVLFTFLALFSALSFIPIFCFVAFVVGATSFILSIAAIMICLSVMGVLFISISLLLPVLLFTAFLSTCGLSALLLLFLAHRLYLHLQTATQGGPVNYVNLRTGVRGWLEETQERVVPGEHGRRFFSARLGSQKLKVEGVGWDGKSEKWEAEDNHRVKSEPEEHPPLSHSLHHPHHE</sequence>
<gene>
    <name evidence="3" type="ORF">M231_03398</name>
</gene>
<dbReference type="Proteomes" id="UP000289152">
    <property type="component" value="Unassembled WGS sequence"/>
</dbReference>
<protein>
    <submittedName>
        <fullName evidence="3">Uncharacterized protein</fullName>
    </submittedName>
</protein>
<proteinExistence type="predicted"/>
<dbReference type="InParanoid" id="A0A4Q1BN88"/>
<evidence type="ECO:0000256" key="1">
    <source>
        <dbReference type="SAM" id="MobiDB-lite"/>
    </source>
</evidence>
<organism evidence="3 4">
    <name type="scientific">Tremella mesenterica</name>
    <name type="common">Jelly fungus</name>
    <dbReference type="NCBI Taxonomy" id="5217"/>
    <lineage>
        <taxon>Eukaryota</taxon>
        <taxon>Fungi</taxon>
        <taxon>Dikarya</taxon>
        <taxon>Basidiomycota</taxon>
        <taxon>Agaricomycotina</taxon>
        <taxon>Tremellomycetes</taxon>
        <taxon>Tremellales</taxon>
        <taxon>Tremellaceae</taxon>
        <taxon>Tremella</taxon>
    </lineage>
</organism>
<evidence type="ECO:0000313" key="4">
    <source>
        <dbReference type="Proteomes" id="UP000289152"/>
    </source>
</evidence>
<keyword evidence="2" id="KW-1133">Transmembrane helix</keyword>
<feature type="compositionally biased region" description="Acidic residues" evidence="1">
    <location>
        <begin position="1"/>
        <end position="10"/>
    </location>
</feature>
<comment type="caution">
    <text evidence="3">The sequence shown here is derived from an EMBL/GenBank/DDBJ whole genome shotgun (WGS) entry which is preliminary data.</text>
</comment>
<feature type="region of interest" description="Disordered" evidence="1">
    <location>
        <begin position="1"/>
        <end position="44"/>
    </location>
</feature>
<feature type="compositionally biased region" description="Basic and acidic residues" evidence="1">
    <location>
        <begin position="228"/>
        <end position="248"/>
    </location>
</feature>
<evidence type="ECO:0000313" key="3">
    <source>
        <dbReference type="EMBL" id="RXK39319.1"/>
    </source>
</evidence>